<feature type="transmembrane region" description="Helical" evidence="1">
    <location>
        <begin position="36"/>
        <end position="55"/>
    </location>
</feature>
<sequence length="195" mass="22158">MKSEPFLWIHLAGIAAFPLFLQIAWVGLAIGDPLPFFWPEWIFLIAIAVVPITWMQWARPFDIFSLLIVALKPDRLTPEQLKILSLFKRPRHRAITILGTVLFLAIVWQVYRYAPLAASVAGYFPQWRLLGLSIAAIALLLAHLFLQVPLSVLAVLVTNDRTWTEIEPVTVDRILQLFTLFGLKVNKILPPIEAN</sequence>
<feature type="transmembrane region" description="Helical" evidence="1">
    <location>
        <begin position="94"/>
        <end position="111"/>
    </location>
</feature>
<organism evidence="2 3">
    <name type="scientific">Pannus brasiliensis CCIBt3594</name>
    <dbReference type="NCBI Taxonomy" id="1427578"/>
    <lineage>
        <taxon>Bacteria</taxon>
        <taxon>Bacillati</taxon>
        <taxon>Cyanobacteriota</taxon>
        <taxon>Cyanophyceae</taxon>
        <taxon>Oscillatoriophycideae</taxon>
        <taxon>Chroococcales</taxon>
        <taxon>Microcystaceae</taxon>
        <taxon>Pannus</taxon>
    </lineage>
</organism>
<dbReference type="InterPro" id="IPR049610">
    <property type="entry name" value="LCTMP-like"/>
</dbReference>
<evidence type="ECO:0000313" key="2">
    <source>
        <dbReference type="EMBL" id="MEG3436871.1"/>
    </source>
</evidence>
<accession>A0AAW9QQ61</accession>
<keyword evidence="1" id="KW-1133">Transmembrane helix</keyword>
<feature type="transmembrane region" description="Helical" evidence="1">
    <location>
        <begin position="7"/>
        <end position="30"/>
    </location>
</feature>
<dbReference type="NCBIfam" id="NF033183">
    <property type="entry name" value="colliding_TM"/>
    <property type="match status" value="1"/>
</dbReference>
<keyword evidence="1" id="KW-0472">Membrane</keyword>
<protein>
    <submittedName>
        <fullName evidence="2">Low-complexity tail membrane protein</fullName>
    </submittedName>
</protein>
<keyword evidence="1" id="KW-0812">Transmembrane</keyword>
<reference evidence="2 3" key="1">
    <citation type="submission" date="2024-01" db="EMBL/GenBank/DDBJ databases">
        <title>Genomic insights into the taxonomy and metabolism of the cyanobacterium Pannus brasiliensis CCIBt3594.</title>
        <authorList>
            <person name="Machado M."/>
            <person name="Botero N.B."/>
            <person name="Andreote A.P.D."/>
            <person name="Feitosa A.M.T."/>
            <person name="Popin R."/>
            <person name="Sivonen K."/>
            <person name="Fiore M.F."/>
        </authorList>
    </citation>
    <scope>NUCLEOTIDE SEQUENCE [LARGE SCALE GENOMIC DNA]</scope>
    <source>
        <strain evidence="2 3">CCIBt3594</strain>
    </source>
</reference>
<dbReference type="RefSeq" id="WP_332864337.1">
    <property type="nucleotide sequence ID" value="NZ_JBAFSM010000010.1"/>
</dbReference>
<gene>
    <name evidence="2" type="ORF">V0288_07040</name>
</gene>
<proteinExistence type="predicted"/>
<evidence type="ECO:0000256" key="1">
    <source>
        <dbReference type="SAM" id="Phobius"/>
    </source>
</evidence>
<keyword evidence="3" id="KW-1185">Reference proteome</keyword>
<dbReference type="EMBL" id="JBAFSM010000010">
    <property type="protein sequence ID" value="MEG3436871.1"/>
    <property type="molecule type" value="Genomic_DNA"/>
</dbReference>
<dbReference type="AlphaFoldDB" id="A0AAW9QQ61"/>
<dbReference type="Proteomes" id="UP001328733">
    <property type="component" value="Unassembled WGS sequence"/>
</dbReference>
<evidence type="ECO:0000313" key="3">
    <source>
        <dbReference type="Proteomes" id="UP001328733"/>
    </source>
</evidence>
<name>A0AAW9QQ61_9CHRO</name>
<feature type="transmembrane region" description="Helical" evidence="1">
    <location>
        <begin position="131"/>
        <end position="157"/>
    </location>
</feature>
<comment type="caution">
    <text evidence="2">The sequence shown here is derived from an EMBL/GenBank/DDBJ whole genome shotgun (WGS) entry which is preliminary data.</text>
</comment>